<dbReference type="STRING" id="2094558.A0A314YZ97"/>
<evidence type="ECO:0000313" key="7">
    <source>
        <dbReference type="Proteomes" id="UP000250321"/>
    </source>
</evidence>
<dbReference type="Proteomes" id="UP000250321">
    <property type="component" value="Unassembled WGS sequence"/>
</dbReference>
<evidence type="ECO:0000256" key="1">
    <source>
        <dbReference type="ARBA" id="ARBA00008115"/>
    </source>
</evidence>
<evidence type="ECO:0000256" key="2">
    <source>
        <dbReference type="ARBA" id="ARBA00022517"/>
    </source>
</evidence>
<sequence length="238" mass="26950">MKRQTLGPCSTRNSKSRFGGIKQGEDERNDEDSMYHLPGIPLTPSNQNMNRGVTFVLEKASLVPAFVGRTYQILNPQVHADFLRRKKLDPYKYRPDIVHEALRQIMDTRLCKAGRLDAVYIKTDEGVLIKVEPQATIPESLEKFCYMMSQLLQKLSIKSTGRRGRLLRVVKNPIAQHLPANSLKIGKPPIMRRVGAMAHGRIDSENADDIISVSDYPLSAVVCLERISIALERKWNIL</sequence>
<dbReference type="CDD" id="cd18088">
    <property type="entry name" value="Nep1-like"/>
    <property type="match status" value="1"/>
</dbReference>
<dbReference type="GO" id="GO:0070037">
    <property type="term" value="F:rRNA (pseudouridine) methyltransferase activity"/>
    <property type="evidence" value="ECO:0007669"/>
    <property type="project" value="InterPro"/>
</dbReference>
<dbReference type="InterPro" id="IPR005304">
    <property type="entry name" value="Rbsml_bgen_MeTrfase_EMG1/NEP1"/>
</dbReference>
<keyword evidence="6" id="KW-0808">Transferase</keyword>
<evidence type="ECO:0000256" key="3">
    <source>
        <dbReference type="ARBA" id="ARBA00022730"/>
    </source>
</evidence>
<dbReference type="EMBL" id="PJQY01000380">
    <property type="protein sequence ID" value="PQQ11823.1"/>
    <property type="molecule type" value="Genomic_DNA"/>
</dbReference>
<comment type="caution">
    <text evidence="6">The sequence shown here is derived from an EMBL/GenBank/DDBJ whole genome shotgun (WGS) entry which is preliminary data.</text>
</comment>
<reference evidence="6 7" key="1">
    <citation type="submission" date="2018-02" db="EMBL/GenBank/DDBJ databases">
        <title>Draft genome of wild Prunus yedoensis var. nudiflora.</title>
        <authorList>
            <person name="Baek S."/>
            <person name="Kim J.-H."/>
            <person name="Choi K."/>
            <person name="Kim G.-B."/>
            <person name="Cho A."/>
            <person name="Jang H."/>
            <person name="Shin C.-H."/>
            <person name="Yu H.-J."/>
            <person name="Mun J.-H."/>
        </authorList>
    </citation>
    <scope>NUCLEOTIDE SEQUENCE [LARGE SCALE GENOMIC DNA]</scope>
    <source>
        <strain evidence="7">cv. Jeju island</strain>
        <tissue evidence="6">Leaf</tissue>
    </source>
</reference>
<dbReference type="GO" id="GO:0032040">
    <property type="term" value="C:small-subunit processome"/>
    <property type="evidence" value="ECO:0007669"/>
    <property type="project" value="TreeGrafter"/>
</dbReference>
<dbReference type="SUPFAM" id="SSF75217">
    <property type="entry name" value="alpha/beta knot"/>
    <property type="match status" value="1"/>
</dbReference>
<feature type="compositionally biased region" description="Basic and acidic residues" evidence="5">
    <location>
        <begin position="23"/>
        <end position="34"/>
    </location>
</feature>
<dbReference type="GO" id="GO:0019843">
    <property type="term" value="F:rRNA binding"/>
    <property type="evidence" value="ECO:0007669"/>
    <property type="project" value="UniProtKB-KW"/>
</dbReference>
<dbReference type="PANTHER" id="PTHR12636:SF12">
    <property type="entry name" value="RIBOSOMAL RNA SMALL SUBUNIT METHYLTRANSFERASE NEP1-LIKE"/>
    <property type="match status" value="1"/>
</dbReference>
<dbReference type="OrthoDB" id="269804at2759"/>
<protein>
    <submittedName>
        <fullName evidence="6">Ribosomal RNA small subunit methyltransferase NEP1-like</fullName>
    </submittedName>
</protein>
<accession>A0A314YZ97</accession>
<keyword evidence="7" id="KW-1185">Reference proteome</keyword>
<dbReference type="InterPro" id="IPR029028">
    <property type="entry name" value="Alpha/beta_knot_MTases"/>
</dbReference>
<dbReference type="InterPro" id="IPR029026">
    <property type="entry name" value="tRNA_m1G_MTases_N"/>
</dbReference>
<evidence type="ECO:0000256" key="4">
    <source>
        <dbReference type="ARBA" id="ARBA00022884"/>
    </source>
</evidence>
<name>A0A314YZ97_PRUYE</name>
<dbReference type="AlphaFoldDB" id="A0A314YZ97"/>
<dbReference type="Pfam" id="PF03587">
    <property type="entry name" value="EMG1"/>
    <property type="match status" value="1"/>
</dbReference>
<evidence type="ECO:0000313" key="6">
    <source>
        <dbReference type="EMBL" id="PQQ11823.1"/>
    </source>
</evidence>
<keyword evidence="3" id="KW-0699">rRNA-binding</keyword>
<dbReference type="GO" id="GO:0070475">
    <property type="term" value="P:rRNA base methylation"/>
    <property type="evidence" value="ECO:0007669"/>
    <property type="project" value="InterPro"/>
</dbReference>
<comment type="similarity">
    <text evidence="1">Belongs to the class IV-like SAM-binding methyltransferase superfamily. RNA methyltransferase NEP1 family.</text>
</comment>
<keyword evidence="6" id="KW-0489">Methyltransferase</keyword>
<dbReference type="PANTHER" id="PTHR12636">
    <property type="entry name" value="NEP1/MRA1"/>
    <property type="match status" value="1"/>
</dbReference>
<evidence type="ECO:0000256" key="5">
    <source>
        <dbReference type="SAM" id="MobiDB-lite"/>
    </source>
</evidence>
<gene>
    <name evidence="6" type="ORF">Pyn_08242</name>
</gene>
<keyword evidence="2" id="KW-0690">Ribosome biogenesis</keyword>
<feature type="region of interest" description="Disordered" evidence="5">
    <location>
        <begin position="1"/>
        <end position="35"/>
    </location>
</feature>
<dbReference type="Gene3D" id="3.40.1280.10">
    <property type="match status" value="1"/>
</dbReference>
<keyword evidence="4" id="KW-0694">RNA-binding</keyword>
<organism evidence="6 7">
    <name type="scientific">Prunus yedoensis var. nudiflora</name>
    <dbReference type="NCBI Taxonomy" id="2094558"/>
    <lineage>
        <taxon>Eukaryota</taxon>
        <taxon>Viridiplantae</taxon>
        <taxon>Streptophyta</taxon>
        <taxon>Embryophyta</taxon>
        <taxon>Tracheophyta</taxon>
        <taxon>Spermatophyta</taxon>
        <taxon>Magnoliopsida</taxon>
        <taxon>eudicotyledons</taxon>
        <taxon>Gunneridae</taxon>
        <taxon>Pentapetalae</taxon>
        <taxon>rosids</taxon>
        <taxon>fabids</taxon>
        <taxon>Rosales</taxon>
        <taxon>Rosaceae</taxon>
        <taxon>Amygdaloideae</taxon>
        <taxon>Amygdaleae</taxon>
        <taxon>Prunus</taxon>
    </lineage>
</organism>
<proteinExistence type="inferred from homology"/>